<evidence type="ECO:0000313" key="4">
    <source>
        <dbReference type="EMBL" id="KAL0953729.1"/>
    </source>
</evidence>
<feature type="region of interest" description="Disordered" evidence="3">
    <location>
        <begin position="1"/>
        <end position="78"/>
    </location>
</feature>
<comment type="caution">
    <text evidence="4">The sequence shown here is derived from an EMBL/GenBank/DDBJ whole genome shotgun (WGS) entry which is preliminary data.</text>
</comment>
<evidence type="ECO:0000256" key="2">
    <source>
        <dbReference type="ARBA" id="ARBA00022737"/>
    </source>
</evidence>
<dbReference type="Gene3D" id="3.80.10.10">
    <property type="entry name" value="Ribonuclease Inhibitor"/>
    <property type="match status" value="1"/>
</dbReference>
<dbReference type="SUPFAM" id="SSF52058">
    <property type="entry name" value="L domain-like"/>
    <property type="match status" value="1"/>
</dbReference>
<feature type="region of interest" description="Disordered" evidence="3">
    <location>
        <begin position="398"/>
        <end position="439"/>
    </location>
</feature>
<sequence length="578" mass="62852">MDLIDLPPYRDSSNSPPSSPCQIYDSSSPSSPGLRDELDIWEPSAVMDPMAGSAKATRLPPLYEKRDAHPDGPPAKKARRVYSVESVASELTNADLVSDSERGKTLSIAQHGVVRSFEEDPADALWENAVDRVITQSHGTITLDGQNISRIPDKPMEDLAGFFVPACKDEASNTKYRPPAELLPPPGGRLFTRVTTAPSGSADGLFLRNSSERTRTASDLFGLPRDEIHIFLSRNNVQLLPLKLFILRKLTVLILRANQLTHIPPEIAHLHNLRELNIAGNQLRYVPAEMMKMSLQNLCLHPNPFMPLPEPPARPFGRTKTTPWGWRASLARAEQEREDLSNKRITTPPVHRLPHVLPLFELCLRRALHLFSTPSPLPPISPYEMQYLPPHIRDLLAACGLGSSPSDPEPPPRDAHPSTSTRRVVSTTGPIASFPGAPSAFEREDDARITGAAVCPSPRHRDQDNAVFVMHAEERFTWENVVAGVNVGGAVPVRWRGCQWGCLDFLDEASDVVGAGGAGPSDNNAPSRAPGAGAVAGGDAPAEGDVLMDELELVDDDEAVQVLDIGGQGSLGLSDFED</sequence>
<dbReference type="InterPro" id="IPR032675">
    <property type="entry name" value="LRR_dom_sf"/>
</dbReference>
<dbReference type="EMBL" id="JASNQZ010000008">
    <property type="protein sequence ID" value="KAL0953729.1"/>
    <property type="molecule type" value="Genomic_DNA"/>
</dbReference>
<proteinExistence type="predicted"/>
<evidence type="ECO:0000256" key="3">
    <source>
        <dbReference type="SAM" id="MobiDB-lite"/>
    </source>
</evidence>
<dbReference type="InterPro" id="IPR050216">
    <property type="entry name" value="LRR_domain-containing"/>
</dbReference>
<keyword evidence="1" id="KW-0433">Leucine-rich repeat</keyword>
<accession>A0ABR3JDF2</accession>
<feature type="compositionally biased region" description="Low complexity" evidence="3">
    <location>
        <begin position="529"/>
        <end position="541"/>
    </location>
</feature>
<protein>
    <submittedName>
        <fullName evidence="4">Uncharacterized protein</fullName>
    </submittedName>
</protein>
<dbReference type="InterPro" id="IPR003591">
    <property type="entry name" value="Leu-rich_rpt_typical-subtyp"/>
</dbReference>
<reference evidence="5" key="1">
    <citation type="submission" date="2024-06" db="EMBL/GenBank/DDBJ databases">
        <title>Multi-omics analyses provide insights into the biosynthesis of the anticancer antibiotic pleurotin in Hohenbuehelia grisea.</title>
        <authorList>
            <person name="Weaver J.A."/>
            <person name="Alberti F."/>
        </authorList>
    </citation>
    <scope>NUCLEOTIDE SEQUENCE [LARGE SCALE GENOMIC DNA]</scope>
    <source>
        <strain evidence="5">T-177</strain>
    </source>
</reference>
<dbReference type="Pfam" id="PF13855">
    <property type="entry name" value="LRR_8"/>
    <property type="match status" value="1"/>
</dbReference>
<keyword evidence="2" id="KW-0677">Repeat</keyword>
<dbReference type="PROSITE" id="PS51450">
    <property type="entry name" value="LRR"/>
    <property type="match status" value="1"/>
</dbReference>
<dbReference type="PANTHER" id="PTHR48051:SF54">
    <property type="entry name" value="LEUCINE-RICH REPEAT-CONTAINING PROTEIN"/>
    <property type="match status" value="1"/>
</dbReference>
<evidence type="ECO:0000256" key="1">
    <source>
        <dbReference type="ARBA" id="ARBA00022614"/>
    </source>
</evidence>
<dbReference type="Proteomes" id="UP001556367">
    <property type="component" value="Unassembled WGS sequence"/>
</dbReference>
<name>A0ABR3JDF2_9AGAR</name>
<keyword evidence="5" id="KW-1185">Reference proteome</keyword>
<dbReference type="SMART" id="SM00369">
    <property type="entry name" value="LRR_TYP"/>
    <property type="match status" value="2"/>
</dbReference>
<gene>
    <name evidence="4" type="ORF">HGRIS_004920</name>
</gene>
<organism evidence="4 5">
    <name type="scientific">Hohenbuehelia grisea</name>
    <dbReference type="NCBI Taxonomy" id="104357"/>
    <lineage>
        <taxon>Eukaryota</taxon>
        <taxon>Fungi</taxon>
        <taxon>Dikarya</taxon>
        <taxon>Basidiomycota</taxon>
        <taxon>Agaricomycotina</taxon>
        <taxon>Agaricomycetes</taxon>
        <taxon>Agaricomycetidae</taxon>
        <taxon>Agaricales</taxon>
        <taxon>Pleurotineae</taxon>
        <taxon>Pleurotaceae</taxon>
        <taxon>Hohenbuehelia</taxon>
    </lineage>
</organism>
<feature type="compositionally biased region" description="Polar residues" evidence="3">
    <location>
        <begin position="11"/>
        <end position="31"/>
    </location>
</feature>
<dbReference type="PANTHER" id="PTHR48051">
    <property type="match status" value="1"/>
</dbReference>
<feature type="compositionally biased region" description="Low complexity" evidence="3">
    <location>
        <begin position="417"/>
        <end position="428"/>
    </location>
</feature>
<evidence type="ECO:0000313" key="5">
    <source>
        <dbReference type="Proteomes" id="UP001556367"/>
    </source>
</evidence>
<dbReference type="InterPro" id="IPR001611">
    <property type="entry name" value="Leu-rich_rpt"/>
</dbReference>
<feature type="region of interest" description="Disordered" evidence="3">
    <location>
        <begin position="516"/>
        <end position="541"/>
    </location>
</feature>